<comment type="caution">
    <text evidence="1">The sequence shown here is derived from an EMBL/GenBank/DDBJ whole genome shotgun (WGS) entry which is preliminary data.</text>
</comment>
<proteinExistence type="predicted"/>
<dbReference type="AlphaFoldDB" id="A0AAV0KYL3"/>
<evidence type="ECO:0000313" key="2">
    <source>
        <dbReference type="Proteomes" id="UP001154282"/>
    </source>
</evidence>
<evidence type="ECO:0000313" key="1">
    <source>
        <dbReference type="EMBL" id="CAI0427036.1"/>
    </source>
</evidence>
<gene>
    <name evidence="1" type="ORF">LITE_LOCUS21032</name>
</gene>
<accession>A0AAV0KYL3</accession>
<reference evidence="1" key="1">
    <citation type="submission" date="2022-08" db="EMBL/GenBank/DDBJ databases">
        <authorList>
            <person name="Gutierrez-Valencia J."/>
        </authorList>
    </citation>
    <scope>NUCLEOTIDE SEQUENCE</scope>
</reference>
<organism evidence="1 2">
    <name type="scientific">Linum tenue</name>
    <dbReference type="NCBI Taxonomy" id="586396"/>
    <lineage>
        <taxon>Eukaryota</taxon>
        <taxon>Viridiplantae</taxon>
        <taxon>Streptophyta</taxon>
        <taxon>Embryophyta</taxon>
        <taxon>Tracheophyta</taxon>
        <taxon>Spermatophyta</taxon>
        <taxon>Magnoliopsida</taxon>
        <taxon>eudicotyledons</taxon>
        <taxon>Gunneridae</taxon>
        <taxon>Pentapetalae</taxon>
        <taxon>rosids</taxon>
        <taxon>fabids</taxon>
        <taxon>Malpighiales</taxon>
        <taxon>Linaceae</taxon>
        <taxon>Linum</taxon>
    </lineage>
</organism>
<name>A0AAV0KYL3_9ROSI</name>
<keyword evidence="2" id="KW-1185">Reference proteome</keyword>
<dbReference type="EMBL" id="CAMGYJ010000005">
    <property type="protein sequence ID" value="CAI0427036.1"/>
    <property type="molecule type" value="Genomic_DNA"/>
</dbReference>
<sequence>MEDERCLAKEYNTVLTRNHRAMQEAEMKLLRMKKYKKSMQRYKKKLVLIMVVTPAGVPPVVPGSTGIGHKTGVILPV</sequence>
<protein>
    <submittedName>
        <fullName evidence="1">Uncharacterized protein</fullName>
    </submittedName>
</protein>
<dbReference type="Proteomes" id="UP001154282">
    <property type="component" value="Unassembled WGS sequence"/>
</dbReference>